<proteinExistence type="predicted"/>
<dbReference type="AlphaFoldDB" id="A0A2P8GW43"/>
<evidence type="ECO:0008006" key="6">
    <source>
        <dbReference type="Google" id="ProtNLM"/>
    </source>
</evidence>
<gene>
    <name evidence="2" type="ORF">CLV49_1798</name>
    <name evidence="3" type="ORF">ELQ93_10215</name>
</gene>
<feature type="chain" id="PRO_5039596432" description="Lipoprotein" evidence="1">
    <location>
        <begin position="19"/>
        <end position="158"/>
    </location>
</feature>
<reference evidence="3 5" key="2">
    <citation type="submission" date="2018-12" db="EMBL/GenBank/DDBJ databases">
        <authorList>
            <person name="hu s."/>
            <person name="Xu Y."/>
            <person name="Xu B."/>
            <person name="Li F."/>
        </authorList>
    </citation>
    <scope>NUCLEOTIDE SEQUENCE [LARGE SCALE GENOMIC DNA]</scope>
    <source>
        <strain evidence="3 5">KSW2-17</strain>
    </source>
</reference>
<accession>A0A2P8GW43</accession>
<keyword evidence="1" id="KW-0732">Signal</keyword>
<keyword evidence="5" id="KW-1185">Reference proteome</keyword>
<comment type="caution">
    <text evidence="2">The sequence shown here is derived from an EMBL/GenBank/DDBJ whole genome shotgun (WGS) entry which is preliminary data.</text>
</comment>
<evidence type="ECO:0000313" key="5">
    <source>
        <dbReference type="Proteomes" id="UP000268291"/>
    </source>
</evidence>
<dbReference type="RefSeq" id="WP_106563232.1">
    <property type="nucleotide sequence ID" value="NZ_PYAU01000001.1"/>
</dbReference>
<dbReference type="EMBL" id="PYAU01000001">
    <property type="protein sequence ID" value="PSL38183.1"/>
    <property type="molecule type" value="Genomic_DNA"/>
</dbReference>
<feature type="signal peptide" evidence="1">
    <location>
        <begin position="1"/>
        <end position="18"/>
    </location>
</feature>
<evidence type="ECO:0000313" key="2">
    <source>
        <dbReference type="EMBL" id="PSL38183.1"/>
    </source>
</evidence>
<evidence type="ECO:0000313" key="3">
    <source>
        <dbReference type="EMBL" id="RUQ87273.1"/>
    </source>
</evidence>
<name>A0A2P8GW43_9MICO</name>
<organism evidence="2 4">
    <name type="scientific">Labedella gwakjiensis</name>
    <dbReference type="NCBI Taxonomy" id="390269"/>
    <lineage>
        <taxon>Bacteria</taxon>
        <taxon>Bacillati</taxon>
        <taxon>Actinomycetota</taxon>
        <taxon>Actinomycetes</taxon>
        <taxon>Micrococcales</taxon>
        <taxon>Microbacteriaceae</taxon>
        <taxon>Labedella</taxon>
    </lineage>
</organism>
<reference evidence="2 4" key="1">
    <citation type="submission" date="2018-03" db="EMBL/GenBank/DDBJ databases">
        <title>Genomic Encyclopedia of Archaeal and Bacterial Type Strains, Phase II (KMG-II): from individual species to whole genera.</title>
        <authorList>
            <person name="Goeker M."/>
        </authorList>
    </citation>
    <scope>NUCLEOTIDE SEQUENCE [LARGE SCALE GENOMIC DNA]</scope>
    <source>
        <strain evidence="2 4">DSM 21548</strain>
    </source>
</reference>
<dbReference type="EMBL" id="RZGY01000001">
    <property type="protein sequence ID" value="RUQ87273.1"/>
    <property type="molecule type" value="Genomic_DNA"/>
</dbReference>
<protein>
    <recommendedName>
        <fullName evidence="6">Lipoprotein</fullName>
    </recommendedName>
</protein>
<evidence type="ECO:0000256" key="1">
    <source>
        <dbReference type="SAM" id="SignalP"/>
    </source>
</evidence>
<sequence length="158" mass="16647">MGTTRVATTWPRVAAALAAVLGVTVLGGCTTTETCVDWVAYDDDEARIADSDLVADVRVVERDGTEEMFGYEANAWTVEVDDVVSPLDDTDIRTGDRLRVVATPVTCSEASYPDGDPLDVDGVVRVYLRDAGASGTDGIADGSWSLITPYDGVGPVEG</sequence>
<dbReference type="PROSITE" id="PS51257">
    <property type="entry name" value="PROKAR_LIPOPROTEIN"/>
    <property type="match status" value="1"/>
</dbReference>
<evidence type="ECO:0000313" key="4">
    <source>
        <dbReference type="Proteomes" id="UP000241203"/>
    </source>
</evidence>
<dbReference type="Proteomes" id="UP000241203">
    <property type="component" value="Unassembled WGS sequence"/>
</dbReference>
<dbReference type="Proteomes" id="UP000268291">
    <property type="component" value="Unassembled WGS sequence"/>
</dbReference>
<dbReference type="OrthoDB" id="4937256at2"/>